<gene>
    <name evidence="1" type="ORF">CY34DRAFT_796973</name>
</gene>
<dbReference type="Proteomes" id="UP000054485">
    <property type="component" value="Unassembled WGS sequence"/>
</dbReference>
<dbReference type="InParanoid" id="A0A0D0BVI6"/>
<dbReference type="HOGENOM" id="CLU_2980619_0_0_1"/>
<dbReference type="AlphaFoldDB" id="A0A0D0BVI6"/>
<evidence type="ECO:0000313" key="2">
    <source>
        <dbReference type="Proteomes" id="UP000054485"/>
    </source>
</evidence>
<dbReference type="EMBL" id="KN835132">
    <property type="protein sequence ID" value="KIK49542.1"/>
    <property type="molecule type" value="Genomic_DNA"/>
</dbReference>
<reference evidence="2" key="2">
    <citation type="submission" date="2015-01" db="EMBL/GenBank/DDBJ databases">
        <title>Evolutionary Origins and Diversification of the Mycorrhizal Mutualists.</title>
        <authorList>
            <consortium name="DOE Joint Genome Institute"/>
            <consortium name="Mycorrhizal Genomics Consortium"/>
            <person name="Kohler A."/>
            <person name="Kuo A."/>
            <person name="Nagy L.G."/>
            <person name="Floudas D."/>
            <person name="Copeland A."/>
            <person name="Barry K.W."/>
            <person name="Cichocki N."/>
            <person name="Veneault-Fourrey C."/>
            <person name="LaButti K."/>
            <person name="Lindquist E.A."/>
            <person name="Lipzen A."/>
            <person name="Lundell T."/>
            <person name="Morin E."/>
            <person name="Murat C."/>
            <person name="Riley R."/>
            <person name="Ohm R."/>
            <person name="Sun H."/>
            <person name="Tunlid A."/>
            <person name="Henrissat B."/>
            <person name="Grigoriev I.V."/>
            <person name="Hibbett D.S."/>
            <person name="Martin F."/>
        </authorList>
    </citation>
    <scope>NUCLEOTIDE SEQUENCE [LARGE SCALE GENOMIC DNA]</scope>
    <source>
        <strain evidence="2">UH-Slu-Lm8-n1</strain>
    </source>
</reference>
<organism evidence="1 2">
    <name type="scientific">Suillus luteus UH-Slu-Lm8-n1</name>
    <dbReference type="NCBI Taxonomy" id="930992"/>
    <lineage>
        <taxon>Eukaryota</taxon>
        <taxon>Fungi</taxon>
        <taxon>Dikarya</taxon>
        <taxon>Basidiomycota</taxon>
        <taxon>Agaricomycotina</taxon>
        <taxon>Agaricomycetes</taxon>
        <taxon>Agaricomycetidae</taxon>
        <taxon>Boletales</taxon>
        <taxon>Suillineae</taxon>
        <taxon>Suillaceae</taxon>
        <taxon>Suillus</taxon>
    </lineage>
</organism>
<reference evidence="1 2" key="1">
    <citation type="submission" date="2014-04" db="EMBL/GenBank/DDBJ databases">
        <authorList>
            <consortium name="DOE Joint Genome Institute"/>
            <person name="Kuo A."/>
            <person name="Ruytinx J."/>
            <person name="Rineau F."/>
            <person name="Colpaert J."/>
            <person name="Kohler A."/>
            <person name="Nagy L.G."/>
            <person name="Floudas D."/>
            <person name="Copeland A."/>
            <person name="Barry K.W."/>
            <person name="Cichocki N."/>
            <person name="Veneault-Fourrey C."/>
            <person name="LaButti K."/>
            <person name="Lindquist E.A."/>
            <person name="Lipzen A."/>
            <person name="Lundell T."/>
            <person name="Morin E."/>
            <person name="Murat C."/>
            <person name="Sun H."/>
            <person name="Tunlid A."/>
            <person name="Henrissat B."/>
            <person name="Grigoriev I.V."/>
            <person name="Hibbett D.S."/>
            <person name="Martin F."/>
            <person name="Nordberg H.P."/>
            <person name="Cantor M.N."/>
            <person name="Hua S.X."/>
        </authorList>
    </citation>
    <scope>NUCLEOTIDE SEQUENCE [LARGE SCALE GENOMIC DNA]</scope>
    <source>
        <strain evidence="1 2">UH-Slu-Lm8-n1</strain>
    </source>
</reference>
<sequence length="58" mass="6530">MVRKLNPMCSPQYESISSNNSQHSALTLLHGRSPLHGSAIKRLQIVPQSEHCLYLFLP</sequence>
<accession>A0A0D0BVI6</accession>
<keyword evidence="2" id="KW-1185">Reference proteome</keyword>
<protein>
    <submittedName>
        <fullName evidence="1">Uncharacterized protein</fullName>
    </submittedName>
</protein>
<evidence type="ECO:0000313" key="1">
    <source>
        <dbReference type="EMBL" id="KIK49542.1"/>
    </source>
</evidence>
<proteinExistence type="predicted"/>
<name>A0A0D0BVI6_9AGAM</name>